<feature type="region of interest" description="Disordered" evidence="1">
    <location>
        <begin position="151"/>
        <end position="189"/>
    </location>
</feature>
<dbReference type="OrthoDB" id="2690914at2759"/>
<proteinExistence type="predicted"/>
<accession>A0A9P7JPQ4</accession>
<reference evidence="2" key="1">
    <citation type="journal article" date="2020" name="New Phytol.">
        <title>Comparative genomics reveals dynamic genome evolution in host specialist ectomycorrhizal fungi.</title>
        <authorList>
            <person name="Lofgren L.A."/>
            <person name="Nguyen N.H."/>
            <person name="Vilgalys R."/>
            <person name="Ruytinx J."/>
            <person name="Liao H.L."/>
            <person name="Branco S."/>
            <person name="Kuo A."/>
            <person name="LaButti K."/>
            <person name="Lipzen A."/>
            <person name="Andreopoulos W."/>
            <person name="Pangilinan J."/>
            <person name="Riley R."/>
            <person name="Hundley H."/>
            <person name="Na H."/>
            <person name="Barry K."/>
            <person name="Grigoriev I.V."/>
            <person name="Stajich J.E."/>
            <person name="Kennedy P.G."/>
        </authorList>
    </citation>
    <scope>NUCLEOTIDE SEQUENCE</scope>
    <source>
        <strain evidence="2">FC423</strain>
    </source>
</reference>
<comment type="caution">
    <text evidence="2">The sequence shown here is derived from an EMBL/GenBank/DDBJ whole genome shotgun (WGS) entry which is preliminary data.</text>
</comment>
<name>A0A9P7JPQ4_9AGAM</name>
<evidence type="ECO:0000256" key="1">
    <source>
        <dbReference type="SAM" id="MobiDB-lite"/>
    </source>
</evidence>
<keyword evidence="3" id="KW-1185">Reference proteome</keyword>
<organism evidence="2 3">
    <name type="scientific">Suillus discolor</name>
    <dbReference type="NCBI Taxonomy" id="1912936"/>
    <lineage>
        <taxon>Eukaryota</taxon>
        <taxon>Fungi</taxon>
        <taxon>Dikarya</taxon>
        <taxon>Basidiomycota</taxon>
        <taxon>Agaricomycotina</taxon>
        <taxon>Agaricomycetes</taxon>
        <taxon>Agaricomycetidae</taxon>
        <taxon>Boletales</taxon>
        <taxon>Suillineae</taxon>
        <taxon>Suillaceae</taxon>
        <taxon>Suillus</taxon>
    </lineage>
</organism>
<sequence length="218" mass="24379">MERLNFRNLHGLWRSIYAHSSLACPHSFTALHLKVMHQMNFSNPPGPSTSSRLYPHVFLDRLSSLFPRSRLNTDEEVEHRPTMLSSSPPDGRFISRLSSLFRSQPHTNERIELSQRPSRPHVVDVAAVRDKQSLVVTRRPNCKKAKRAYEQRNKLHAQAQASSSGTQPAHVSTLATPPVPGTNTTTIGAATSQSQPIPWWGQIVLFLCCASPPHANSH</sequence>
<dbReference type="RefSeq" id="XP_041288176.1">
    <property type="nucleotide sequence ID" value="XM_041429566.1"/>
</dbReference>
<evidence type="ECO:0000313" key="3">
    <source>
        <dbReference type="Proteomes" id="UP000823399"/>
    </source>
</evidence>
<gene>
    <name evidence="2" type="ORF">F5147DRAFT_391262</name>
</gene>
<dbReference type="Proteomes" id="UP000823399">
    <property type="component" value="Unassembled WGS sequence"/>
</dbReference>
<protein>
    <submittedName>
        <fullName evidence="2">Uncharacterized protein</fullName>
    </submittedName>
</protein>
<dbReference type="EMBL" id="JABBWM010000070">
    <property type="protein sequence ID" value="KAG2096333.1"/>
    <property type="molecule type" value="Genomic_DNA"/>
</dbReference>
<dbReference type="AlphaFoldDB" id="A0A9P7JPQ4"/>
<evidence type="ECO:0000313" key="2">
    <source>
        <dbReference type="EMBL" id="KAG2096333.1"/>
    </source>
</evidence>
<feature type="compositionally biased region" description="Polar residues" evidence="1">
    <location>
        <begin position="159"/>
        <end position="189"/>
    </location>
</feature>
<dbReference type="GeneID" id="64691825"/>